<evidence type="ECO:0000313" key="1">
    <source>
        <dbReference type="EMBL" id="ORE17602.1"/>
    </source>
</evidence>
<reference evidence="1 2" key="1">
    <citation type="journal article" date="2016" name="Proc. Natl. Acad. Sci. U.S.A.">
        <title>Lipid metabolic changes in an early divergent fungus govern the establishment of a mutualistic symbiosis with endobacteria.</title>
        <authorList>
            <person name="Lastovetsky O.A."/>
            <person name="Gaspar M.L."/>
            <person name="Mondo S.J."/>
            <person name="LaButti K.M."/>
            <person name="Sandor L."/>
            <person name="Grigoriev I.V."/>
            <person name="Henry S.A."/>
            <person name="Pawlowska T.E."/>
        </authorList>
    </citation>
    <scope>NUCLEOTIDE SEQUENCE [LARGE SCALE GENOMIC DNA]</scope>
    <source>
        <strain evidence="1 2">ATCC 11559</strain>
    </source>
</reference>
<dbReference type="EMBL" id="KV921351">
    <property type="protein sequence ID" value="ORE17602.1"/>
    <property type="molecule type" value="Genomic_DNA"/>
</dbReference>
<dbReference type="Proteomes" id="UP000242381">
    <property type="component" value="Unassembled WGS sequence"/>
</dbReference>
<accession>A0A1X0RZY8</accession>
<sequence>MLPLGSSCSLNLGSFTCHCQRKREEAYAGYILIVYKDGRKRRASMVEDSINMWSVSKSKDVNLDFHGHFTAEKFERLFENLCKSHVHYSNCIIHMDGAFYHKRVQPCT</sequence>
<gene>
    <name evidence="1" type="ORF">BCV71DRAFT_286896</name>
</gene>
<evidence type="ECO:0008006" key="3">
    <source>
        <dbReference type="Google" id="ProtNLM"/>
    </source>
</evidence>
<evidence type="ECO:0000313" key="2">
    <source>
        <dbReference type="Proteomes" id="UP000242381"/>
    </source>
</evidence>
<protein>
    <recommendedName>
        <fullName evidence="3">Tc1-like transposase DDE domain-containing protein</fullName>
    </recommendedName>
</protein>
<proteinExistence type="predicted"/>
<name>A0A1X0RZY8_RHIZD</name>
<dbReference type="AlphaFoldDB" id="A0A1X0RZY8"/>
<organism evidence="1 2">
    <name type="scientific">Rhizopus microsporus</name>
    <dbReference type="NCBI Taxonomy" id="58291"/>
    <lineage>
        <taxon>Eukaryota</taxon>
        <taxon>Fungi</taxon>
        <taxon>Fungi incertae sedis</taxon>
        <taxon>Mucoromycota</taxon>
        <taxon>Mucoromycotina</taxon>
        <taxon>Mucoromycetes</taxon>
        <taxon>Mucorales</taxon>
        <taxon>Mucorineae</taxon>
        <taxon>Rhizopodaceae</taxon>
        <taxon>Rhizopus</taxon>
    </lineage>
</organism>